<feature type="domain" description="PseI/NeuA/B-like" evidence="2">
    <location>
        <begin position="26"/>
        <end position="262"/>
    </location>
</feature>
<organism evidence="3 4">
    <name type="scientific">Maricaulis salignorans</name>
    <dbReference type="NCBI Taxonomy" id="144026"/>
    <lineage>
        <taxon>Bacteria</taxon>
        <taxon>Pseudomonadati</taxon>
        <taxon>Pseudomonadota</taxon>
        <taxon>Alphaproteobacteria</taxon>
        <taxon>Maricaulales</taxon>
        <taxon>Maricaulaceae</taxon>
        <taxon>Maricaulis</taxon>
    </lineage>
</organism>
<evidence type="ECO:0000256" key="1">
    <source>
        <dbReference type="SAM" id="MobiDB-lite"/>
    </source>
</evidence>
<proteinExistence type="predicted"/>
<dbReference type="InterPro" id="IPR013785">
    <property type="entry name" value="Aldolase_TIM"/>
</dbReference>
<evidence type="ECO:0000313" key="3">
    <source>
        <dbReference type="EMBL" id="SDM70764.1"/>
    </source>
</evidence>
<dbReference type="OrthoDB" id="9781701at2"/>
<sequence>MSPAITLIAEIGSNHGGSLDEAKRYIEASAKAGAQIAKFQSLTREGLIARKAKDAASGEWIDNPRYAAFTNQGLPDHWLPELKACCDENGIEFMSTPFELEAVDKLEALGVKRYKIASGDLTFTPLLEKVATTGKAVIMSTGASYLEEVEAAIKTVQAAGCTDLTVLQCTASYPPSWEDLNLNAITTLKSAFGLPVGLSDHSPGHVAPIAAAALGATVIEKHVTFDRTSTGPDHPFAMEMDEFANLARDLAALATALGDGEKRPAASEINRRNNLRRGVYDPDTGLPTDAANGVWLRPQYK</sequence>
<dbReference type="Gene3D" id="3.20.20.70">
    <property type="entry name" value="Aldolase class I"/>
    <property type="match status" value="1"/>
</dbReference>
<dbReference type="Pfam" id="PF03102">
    <property type="entry name" value="NeuB"/>
    <property type="match status" value="1"/>
</dbReference>
<accession>A0A1G9VF01</accession>
<dbReference type="PANTHER" id="PTHR42966:SF1">
    <property type="entry name" value="SIALIC ACID SYNTHASE"/>
    <property type="match status" value="1"/>
</dbReference>
<dbReference type="SUPFAM" id="SSF51569">
    <property type="entry name" value="Aldolase"/>
    <property type="match status" value="1"/>
</dbReference>
<name>A0A1G9VF01_9PROT</name>
<keyword evidence="4" id="KW-1185">Reference proteome</keyword>
<dbReference type="GO" id="GO:0047444">
    <property type="term" value="F:N-acylneuraminate-9-phosphate synthase activity"/>
    <property type="evidence" value="ECO:0007669"/>
    <property type="project" value="TreeGrafter"/>
</dbReference>
<dbReference type="InterPro" id="IPR051690">
    <property type="entry name" value="PseI-like"/>
</dbReference>
<dbReference type="Proteomes" id="UP000199759">
    <property type="component" value="Unassembled WGS sequence"/>
</dbReference>
<evidence type="ECO:0000313" key="4">
    <source>
        <dbReference type="Proteomes" id="UP000199759"/>
    </source>
</evidence>
<dbReference type="RefSeq" id="WP_091771388.1">
    <property type="nucleotide sequence ID" value="NZ_FNHG01000019.1"/>
</dbReference>
<evidence type="ECO:0000259" key="2">
    <source>
        <dbReference type="Pfam" id="PF03102"/>
    </source>
</evidence>
<feature type="region of interest" description="Disordered" evidence="1">
    <location>
        <begin position="261"/>
        <end position="284"/>
    </location>
</feature>
<gene>
    <name evidence="3" type="ORF">SAMN04488568_11917</name>
</gene>
<dbReference type="GO" id="GO:0016051">
    <property type="term" value="P:carbohydrate biosynthetic process"/>
    <property type="evidence" value="ECO:0007669"/>
    <property type="project" value="InterPro"/>
</dbReference>
<dbReference type="EMBL" id="FNHG01000019">
    <property type="protein sequence ID" value="SDM70764.1"/>
    <property type="molecule type" value="Genomic_DNA"/>
</dbReference>
<feature type="compositionally biased region" description="Basic and acidic residues" evidence="1">
    <location>
        <begin position="261"/>
        <end position="271"/>
    </location>
</feature>
<dbReference type="InterPro" id="IPR013132">
    <property type="entry name" value="PseI/NeuA/B-like_N"/>
</dbReference>
<dbReference type="PANTHER" id="PTHR42966">
    <property type="entry name" value="N-ACETYLNEURAMINATE SYNTHASE"/>
    <property type="match status" value="1"/>
</dbReference>
<reference evidence="3 4" key="1">
    <citation type="submission" date="2016-10" db="EMBL/GenBank/DDBJ databases">
        <authorList>
            <person name="de Groot N.N."/>
        </authorList>
    </citation>
    <scope>NUCLEOTIDE SEQUENCE [LARGE SCALE GENOMIC DNA]</scope>
    <source>
        <strain evidence="3 4">DSM 16077</strain>
    </source>
</reference>
<protein>
    <submittedName>
        <fullName evidence="3">N-acetylneuraminate synthase</fullName>
    </submittedName>
</protein>
<dbReference type="AlphaFoldDB" id="A0A1G9VF01"/>
<dbReference type="STRING" id="144026.SAMN04488568_11917"/>